<keyword evidence="3" id="KW-1185">Reference proteome</keyword>
<protein>
    <submittedName>
        <fullName evidence="2">Uncharacterized protein</fullName>
    </submittedName>
</protein>
<feature type="compositionally biased region" description="Polar residues" evidence="1">
    <location>
        <begin position="18"/>
        <end position="38"/>
    </location>
</feature>
<evidence type="ECO:0000256" key="1">
    <source>
        <dbReference type="SAM" id="MobiDB-lite"/>
    </source>
</evidence>
<reference evidence="2" key="1">
    <citation type="journal article" date="2022" name="bioRxiv">
        <title>Sequencing and chromosome-scale assembly of the giantPleurodeles waltlgenome.</title>
        <authorList>
            <person name="Brown T."/>
            <person name="Elewa A."/>
            <person name="Iarovenko S."/>
            <person name="Subramanian E."/>
            <person name="Araus A.J."/>
            <person name="Petzold A."/>
            <person name="Susuki M."/>
            <person name="Suzuki K.-i.T."/>
            <person name="Hayashi T."/>
            <person name="Toyoda A."/>
            <person name="Oliveira C."/>
            <person name="Osipova E."/>
            <person name="Leigh N.D."/>
            <person name="Simon A."/>
            <person name="Yun M.H."/>
        </authorList>
    </citation>
    <scope>NUCLEOTIDE SEQUENCE</scope>
    <source>
        <strain evidence="2">20211129_DDA</strain>
        <tissue evidence="2">Liver</tissue>
    </source>
</reference>
<feature type="region of interest" description="Disordered" evidence="1">
    <location>
        <begin position="1"/>
        <end position="45"/>
    </location>
</feature>
<evidence type="ECO:0000313" key="2">
    <source>
        <dbReference type="EMBL" id="KAJ1212629.1"/>
    </source>
</evidence>
<comment type="caution">
    <text evidence="2">The sequence shown here is derived from an EMBL/GenBank/DDBJ whole genome shotgun (WGS) entry which is preliminary data.</text>
</comment>
<dbReference type="EMBL" id="JANPWB010000001">
    <property type="protein sequence ID" value="KAJ1212629.1"/>
    <property type="molecule type" value="Genomic_DNA"/>
</dbReference>
<evidence type="ECO:0000313" key="3">
    <source>
        <dbReference type="Proteomes" id="UP001066276"/>
    </source>
</evidence>
<organism evidence="2 3">
    <name type="scientific">Pleurodeles waltl</name>
    <name type="common">Iberian ribbed newt</name>
    <dbReference type="NCBI Taxonomy" id="8319"/>
    <lineage>
        <taxon>Eukaryota</taxon>
        <taxon>Metazoa</taxon>
        <taxon>Chordata</taxon>
        <taxon>Craniata</taxon>
        <taxon>Vertebrata</taxon>
        <taxon>Euteleostomi</taxon>
        <taxon>Amphibia</taxon>
        <taxon>Batrachia</taxon>
        <taxon>Caudata</taxon>
        <taxon>Salamandroidea</taxon>
        <taxon>Salamandridae</taxon>
        <taxon>Pleurodelinae</taxon>
        <taxon>Pleurodeles</taxon>
    </lineage>
</organism>
<dbReference type="AlphaFoldDB" id="A0AAV7WF24"/>
<accession>A0AAV7WF24</accession>
<sequence>MPRPGTDVPYPEGPALASQLSDTGSQAAGGSVPEQQVQPRLPKPRDFHFRGGSSLPANQCVRVRCAHRDARFPRLPPRKQPFSPL</sequence>
<dbReference type="Proteomes" id="UP001066276">
    <property type="component" value="Chromosome 1_1"/>
</dbReference>
<proteinExistence type="predicted"/>
<gene>
    <name evidence="2" type="ORF">NDU88_000284</name>
</gene>
<name>A0AAV7WF24_PLEWA</name>